<dbReference type="RefSeq" id="WP_021643343.1">
    <property type="nucleotide sequence ID" value="NZ_KE993010.1"/>
</dbReference>
<sequence length="98" mass="11521">MNSVDFKLGEIIYDEFHIDFSKSFFEQLDSLTEDLLQVKYVDSYLLDLGWYPEYEVDGKFVVQLIKDGNWDAPKYKACCRSKEELMQILETAISFVSK</sequence>
<dbReference type="AlphaFoldDB" id="A0ABC9TWL7"/>
<organism evidence="1 2">
    <name type="scientific">[Clostridium] symbiosum ATCC 14940</name>
    <dbReference type="NCBI Taxonomy" id="411472"/>
    <lineage>
        <taxon>Bacteria</taxon>
        <taxon>Bacillati</taxon>
        <taxon>Bacillota</taxon>
        <taxon>Clostridia</taxon>
        <taxon>Lachnospirales</taxon>
        <taxon>Lachnospiraceae</taxon>
        <taxon>Otoolea</taxon>
    </lineage>
</organism>
<evidence type="ECO:0000313" key="1">
    <source>
        <dbReference type="EMBL" id="ERI76215.1"/>
    </source>
</evidence>
<name>A0ABC9TWL7_CLOSY</name>
<protein>
    <submittedName>
        <fullName evidence="1">Uncharacterized protein</fullName>
    </submittedName>
</protein>
<accession>A0ABC9TWL7</accession>
<gene>
    <name evidence="1" type="ORF">CLOSYM_02750</name>
</gene>
<proteinExistence type="predicted"/>
<reference evidence="1 2" key="1">
    <citation type="submission" date="2013-07" db="EMBL/GenBank/DDBJ databases">
        <authorList>
            <person name="Weinstock G."/>
            <person name="Sodergren E."/>
            <person name="Wylie T."/>
            <person name="Fulton L."/>
            <person name="Fulton R."/>
            <person name="Fronick C."/>
            <person name="O'Laughlin M."/>
            <person name="Godfrey J."/>
            <person name="Miner T."/>
            <person name="Herter B."/>
            <person name="Appelbaum E."/>
            <person name="Cordes M."/>
            <person name="Lek S."/>
            <person name="Wollam A."/>
            <person name="Pepin K.H."/>
            <person name="Palsikar V.B."/>
            <person name="Mitreva M."/>
            <person name="Wilson R.K."/>
        </authorList>
    </citation>
    <scope>NUCLEOTIDE SEQUENCE [LARGE SCALE GENOMIC DNA]</scope>
    <source>
        <strain evidence="1 2">ATCC 14940</strain>
    </source>
</reference>
<comment type="caution">
    <text evidence="1">The sequence shown here is derived from an EMBL/GenBank/DDBJ whole genome shotgun (WGS) entry which is preliminary data.</text>
</comment>
<evidence type="ECO:0000313" key="2">
    <source>
        <dbReference type="Proteomes" id="UP000016491"/>
    </source>
</evidence>
<dbReference type="Proteomes" id="UP000016491">
    <property type="component" value="Unassembled WGS sequence"/>
</dbReference>
<dbReference type="EMBL" id="AWSU01000213">
    <property type="protein sequence ID" value="ERI76215.1"/>
    <property type="molecule type" value="Genomic_DNA"/>
</dbReference>